<name>A0A4R7NMR5_9GAMM</name>
<sequence length="73" mass="7438">MHRHGAADAAVTAGDDGDLAVELAGAAITVADILGLGPHGMFIAGLIGLFLRGKMLLAHDIRSLNGGIWHSLP</sequence>
<organism evidence="2 3">
    <name type="scientific">Chromohalobacter marismortui</name>
    <dbReference type="NCBI Taxonomy" id="42055"/>
    <lineage>
        <taxon>Bacteria</taxon>
        <taxon>Pseudomonadati</taxon>
        <taxon>Pseudomonadota</taxon>
        <taxon>Gammaproteobacteria</taxon>
        <taxon>Oceanospirillales</taxon>
        <taxon>Halomonadaceae</taxon>
        <taxon>Chromohalobacter</taxon>
    </lineage>
</organism>
<evidence type="ECO:0000256" key="1">
    <source>
        <dbReference type="SAM" id="Phobius"/>
    </source>
</evidence>
<evidence type="ECO:0000313" key="2">
    <source>
        <dbReference type="EMBL" id="TDU22125.1"/>
    </source>
</evidence>
<evidence type="ECO:0000313" key="3">
    <source>
        <dbReference type="Proteomes" id="UP000295380"/>
    </source>
</evidence>
<accession>A0A4R7NMR5</accession>
<keyword evidence="1" id="KW-0812">Transmembrane</keyword>
<comment type="caution">
    <text evidence="2">The sequence shown here is derived from an EMBL/GenBank/DDBJ whole genome shotgun (WGS) entry which is preliminary data.</text>
</comment>
<protein>
    <submittedName>
        <fullName evidence="2">Uncharacterized protein</fullName>
    </submittedName>
</protein>
<feature type="transmembrane region" description="Helical" evidence="1">
    <location>
        <begin position="23"/>
        <end position="51"/>
    </location>
</feature>
<dbReference type="Proteomes" id="UP000295380">
    <property type="component" value="Unassembled WGS sequence"/>
</dbReference>
<keyword evidence="1" id="KW-0472">Membrane</keyword>
<gene>
    <name evidence="2" type="ORF">C8E00_104305</name>
</gene>
<proteinExistence type="predicted"/>
<keyword evidence="3" id="KW-1185">Reference proteome</keyword>
<keyword evidence="1" id="KW-1133">Transmembrane helix</keyword>
<dbReference type="AlphaFoldDB" id="A0A4R7NMR5"/>
<dbReference type="EMBL" id="SOBR01000004">
    <property type="protein sequence ID" value="TDU22125.1"/>
    <property type="molecule type" value="Genomic_DNA"/>
</dbReference>
<reference evidence="2 3" key="1">
    <citation type="submission" date="2019-03" db="EMBL/GenBank/DDBJ databases">
        <title>Genomic Encyclopedia of Type Strains, Phase IV (KMG-IV): sequencing the most valuable type-strain genomes for metagenomic binning, comparative biology and taxonomic classification.</title>
        <authorList>
            <person name="Goeker M."/>
        </authorList>
    </citation>
    <scope>NUCLEOTIDE SEQUENCE [LARGE SCALE GENOMIC DNA]</scope>
    <source>
        <strain evidence="2 3">DSM 6770</strain>
    </source>
</reference>